<dbReference type="EMBL" id="JBHSJJ010000005">
    <property type="protein sequence ID" value="MFC4872171.1"/>
    <property type="molecule type" value="Genomic_DNA"/>
</dbReference>
<reference evidence="2" key="1">
    <citation type="journal article" date="2019" name="Int. J. Syst. Evol. Microbiol.">
        <title>The Global Catalogue of Microorganisms (GCM) 10K type strain sequencing project: providing services to taxonomists for standard genome sequencing and annotation.</title>
        <authorList>
            <consortium name="The Broad Institute Genomics Platform"/>
            <consortium name="The Broad Institute Genome Sequencing Center for Infectious Disease"/>
            <person name="Wu L."/>
            <person name="Ma J."/>
        </authorList>
    </citation>
    <scope>NUCLEOTIDE SEQUENCE [LARGE SCALE GENOMIC DNA]</scope>
    <source>
        <strain evidence="2">CGMCC 4.7466</strain>
    </source>
</reference>
<keyword evidence="2" id="KW-1185">Reference proteome</keyword>
<organism evidence="1 2">
    <name type="scientific">Negadavirga shengliensis</name>
    <dbReference type="NCBI Taxonomy" id="1389218"/>
    <lineage>
        <taxon>Bacteria</taxon>
        <taxon>Pseudomonadati</taxon>
        <taxon>Bacteroidota</taxon>
        <taxon>Cytophagia</taxon>
        <taxon>Cytophagales</taxon>
        <taxon>Cyclobacteriaceae</taxon>
        <taxon>Negadavirga</taxon>
    </lineage>
</organism>
<dbReference type="Pfam" id="PF18849">
    <property type="entry name" value="baeRF_family7"/>
    <property type="match status" value="1"/>
</dbReference>
<dbReference type="RefSeq" id="WP_377064336.1">
    <property type="nucleotide sequence ID" value="NZ_JBHSJJ010000005.1"/>
</dbReference>
<evidence type="ECO:0000313" key="2">
    <source>
        <dbReference type="Proteomes" id="UP001595818"/>
    </source>
</evidence>
<dbReference type="Proteomes" id="UP001595818">
    <property type="component" value="Unassembled WGS sequence"/>
</dbReference>
<accession>A0ABV9T0T6</accession>
<sequence length="389" mass="44241">MESFNLNTFKNLAQMKGNTVISIYSPTSRQTTDGYKADKIHLKNQLSEIECTLRERYKMEEEEIETLLQEGHNLLADYEFWKYNADMLASFIADGKLTTYRLPLKLENSIHFVGTRPFLLPLMPELNDDGHFYLLLLNLDRIRLYEVTRNTIQEITIDAEEVAVSFTGEEELDENQQFLQGQGGVGQAGAMFHGHGEGSDEEKKVTILNYFHRMTDMLEPKLNEHPLPLMVAGVDYLVPLFHQASKYKPLLDGHVSGAYNGDDARELHAKAWDAAAPYFSSESKKRKEMYTQKEAEGLALSNDRAKLIKASFVGGVETLFVSTDHKHVWGGFVEEDYKIVFDEKPTGENHCLIDLAAVKVLENKGKVYFLEPEEMPGESQIAGILRYEI</sequence>
<name>A0ABV9T0T6_9BACT</name>
<comment type="caution">
    <text evidence="1">The sequence shown here is derived from an EMBL/GenBank/DDBJ whole genome shotgun (WGS) entry which is preliminary data.</text>
</comment>
<dbReference type="InterPro" id="IPR040837">
    <property type="entry name" value="Bact_RF_family7"/>
</dbReference>
<proteinExistence type="predicted"/>
<evidence type="ECO:0000313" key="1">
    <source>
        <dbReference type="EMBL" id="MFC4872171.1"/>
    </source>
</evidence>
<gene>
    <name evidence="1" type="ORF">ACFPFU_10760</name>
</gene>
<protein>
    <submittedName>
        <fullName evidence="1">Uncharacterized protein</fullName>
    </submittedName>
</protein>